<evidence type="ECO:0000256" key="1">
    <source>
        <dbReference type="ARBA" id="ARBA00010164"/>
    </source>
</evidence>
<dbReference type="InterPro" id="IPR052028">
    <property type="entry name" value="HipA_Ser/Thr_kinase"/>
</dbReference>
<dbReference type="InterPro" id="IPR012893">
    <property type="entry name" value="HipA-like_C"/>
</dbReference>
<evidence type="ECO:0000259" key="6">
    <source>
        <dbReference type="Pfam" id="PF13657"/>
    </source>
</evidence>
<dbReference type="PANTHER" id="PTHR37419:SF8">
    <property type="entry name" value="TOXIN YJJJ"/>
    <property type="match status" value="1"/>
</dbReference>
<dbReference type="Proteomes" id="UP000002964">
    <property type="component" value="Unassembled WGS sequence"/>
</dbReference>
<dbReference type="EMBL" id="JH603170">
    <property type="protein sequence ID" value="EIC20981.1"/>
    <property type="molecule type" value="Genomic_DNA"/>
</dbReference>
<keyword evidence="4" id="KW-0812">Transmembrane</keyword>
<proteinExistence type="inferred from homology"/>
<gene>
    <name evidence="7" type="ORF">Thi970DRAFT_04662</name>
</gene>
<evidence type="ECO:0000313" key="7">
    <source>
        <dbReference type="EMBL" id="EIC20981.1"/>
    </source>
</evidence>
<keyword evidence="8" id="KW-1185">Reference proteome</keyword>
<comment type="similarity">
    <text evidence="1">Belongs to the HipA Ser/Thr kinase family.</text>
</comment>
<dbReference type="PANTHER" id="PTHR37419">
    <property type="entry name" value="SERINE/THREONINE-PROTEIN KINASE TOXIN HIPA"/>
    <property type="match status" value="1"/>
</dbReference>
<feature type="domain" description="HipA N-terminal subdomain 1" evidence="6">
    <location>
        <begin position="26"/>
        <end position="127"/>
    </location>
</feature>
<name>H8Z7W9_9GAMM</name>
<dbReference type="RefSeq" id="WP_009151384.1">
    <property type="nucleotide sequence ID" value="NZ_CP121471.1"/>
</dbReference>
<keyword evidence="2" id="KW-0808">Transferase</keyword>
<keyword evidence="4" id="KW-1133">Transmembrane helix</keyword>
<dbReference type="HOGENOM" id="CLU_099661_0_0_6"/>
<keyword evidence="4" id="KW-0472">Membrane</keyword>
<evidence type="ECO:0000256" key="4">
    <source>
        <dbReference type="SAM" id="Phobius"/>
    </source>
</evidence>
<sequence length="238" mass="26215">MISEVDPNTRQAYVWIWLPGALTPVVAGLLRREARGGYTFTYGRSYLRRDDAISIFVDELPLQPGAQHQRDDDLPGCLRDAAPDAWGRRVIINRLTGRRGLDAAQVELDELTYLLESGSDRIGALDFQASPTDYRPREAAQASLDALAEATERLERGESLSADLALALQHGTSVGGARPKALLTSETGKFIAKFSTSTDLYNLVKAEYVAMRLARLVGLEVASVILTQSLNRDVQRNR</sequence>
<dbReference type="GO" id="GO:0005829">
    <property type="term" value="C:cytosol"/>
    <property type="evidence" value="ECO:0007669"/>
    <property type="project" value="TreeGrafter"/>
</dbReference>
<evidence type="ECO:0000313" key="8">
    <source>
        <dbReference type="Proteomes" id="UP000002964"/>
    </source>
</evidence>
<feature type="transmembrane region" description="Helical" evidence="4">
    <location>
        <begin position="12"/>
        <end position="30"/>
    </location>
</feature>
<evidence type="ECO:0000256" key="3">
    <source>
        <dbReference type="ARBA" id="ARBA00022777"/>
    </source>
</evidence>
<reference evidence="7 8" key="2">
    <citation type="submission" date="2011-11" db="EMBL/GenBank/DDBJ databases">
        <authorList>
            <consortium name="US DOE Joint Genome Institute"/>
            <person name="Lucas S."/>
            <person name="Han J."/>
            <person name="Lapidus A."/>
            <person name="Cheng J.-F."/>
            <person name="Goodwin L."/>
            <person name="Pitluck S."/>
            <person name="Peters L."/>
            <person name="Ovchinnikova G."/>
            <person name="Zhang X."/>
            <person name="Detter J.C."/>
            <person name="Han C."/>
            <person name="Tapia R."/>
            <person name="Land M."/>
            <person name="Hauser L."/>
            <person name="Kyrpides N."/>
            <person name="Ivanova N."/>
            <person name="Pagani I."/>
            <person name="Vogl K."/>
            <person name="Liu Z."/>
            <person name="Overmann J."/>
            <person name="Frigaard N.-U."/>
            <person name="Bryant D."/>
            <person name="Woyke T."/>
        </authorList>
    </citation>
    <scope>NUCLEOTIDE SEQUENCE [LARGE SCALE GENOMIC DNA]</scope>
    <source>
        <strain evidence="7 8">970</strain>
    </source>
</reference>
<dbReference type="Pfam" id="PF13657">
    <property type="entry name" value="Couple_hipA"/>
    <property type="match status" value="1"/>
</dbReference>
<dbReference type="STRING" id="631362.Thi970DRAFT_04662"/>
<dbReference type="OrthoDB" id="9805913at2"/>
<dbReference type="GO" id="GO:0004674">
    <property type="term" value="F:protein serine/threonine kinase activity"/>
    <property type="evidence" value="ECO:0007669"/>
    <property type="project" value="TreeGrafter"/>
</dbReference>
<dbReference type="Pfam" id="PF07804">
    <property type="entry name" value="HipA_C"/>
    <property type="match status" value="1"/>
</dbReference>
<keyword evidence="3" id="KW-0418">Kinase</keyword>
<evidence type="ECO:0000256" key="2">
    <source>
        <dbReference type="ARBA" id="ARBA00022679"/>
    </source>
</evidence>
<dbReference type="AlphaFoldDB" id="H8Z7W9"/>
<feature type="domain" description="HipA-like C-terminal" evidence="5">
    <location>
        <begin position="172"/>
        <end position="228"/>
    </location>
</feature>
<accession>H8Z7W9</accession>
<reference evidence="8" key="1">
    <citation type="submission" date="2011-06" db="EMBL/GenBank/DDBJ databases">
        <authorList>
            <consortium name="US DOE Joint Genome Institute (JGI-PGF)"/>
            <person name="Lucas S."/>
            <person name="Han J."/>
            <person name="Lapidus A."/>
            <person name="Cheng J.-F."/>
            <person name="Goodwin L."/>
            <person name="Pitluck S."/>
            <person name="Peters L."/>
            <person name="Land M.L."/>
            <person name="Hauser L."/>
            <person name="Vogl K."/>
            <person name="Liu Z."/>
            <person name="Overmann J."/>
            <person name="Frigaard N.-U."/>
            <person name="Bryant D.A."/>
            <person name="Woyke T.J."/>
        </authorList>
    </citation>
    <scope>NUCLEOTIDE SEQUENCE [LARGE SCALE GENOMIC DNA]</scope>
    <source>
        <strain evidence="8">970</strain>
    </source>
</reference>
<protein>
    <submittedName>
        <fullName evidence="7">HipA-like N-terminal domain protein</fullName>
    </submittedName>
</protein>
<organism evidence="7 8">
    <name type="scientific">Thiorhodovibrio frisius</name>
    <dbReference type="NCBI Taxonomy" id="631362"/>
    <lineage>
        <taxon>Bacteria</taxon>
        <taxon>Pseudomonadati</taxon>
        <taxon>Pseudomonadota</taxon>
        <taxon>Gammaproteobacteria</taxon>
        <taxon>Chromatiales</taxon>
        <taxon>Chromatiaceae</taxon>
        <taxon>Thiorhodovibrio</taxon>
    </lineage>
</organism>
<dbReference type="InterPro" id="IPR017508">
    <property type="entry name" value="HipA_N1"/>
</dbReference>
<dbReference type="eggNOG" id="COG3550">
    <property type="taxonomic scope" value="Bacteria"/>
</dbReference>
<evidence type="ECO:0000259" key="5">
    <source>
        <dbReference type="Pfam" id="PF07804"/>
    </source>
</evidence>